<evidence type="ECO:0000313" key="3">
    <source>
        <dbReference type="Proteomes" id="UP000244855"/>
    </source>
</evidence>
<name>A0A2V1E1P4_9PLEO</name>
<dbReference type="Proteomes" id="UP000244855">
    <property type="component" value="Unassembled WGS sequence"/>
</dbReference>
<organism evidence="2 3">
    <name type="scientific">Periconia macrospinosa</name>
    <dbReference type="NCBI Taxonomy" id="97972"/>
    <lineage>
        <taxon>Eukaryota</taxon>
        <taxon>Fungi</taxon>
        <taxon>Dikarya</taxon>
        <taxon>Ascomycota</taxon>
        <taxon>Pezizomycotina</taxon>
        <taxon>Dothideomycetes</taxon>
        <taxon>Pleosporomycetidae</taxon>
        <taxon>Pleosporales</taxon>
        <taxon>Massarineae</taxon>
        <taxon>Periconiaceae</taxon>
        <taxon>Periconia</taxon>
    </lineage>
</organism>
<protein>
    <submittedName>
        <fullName evidence="2">Uncharacterized protein</fullName>
    </submittedName>
</protein>
<evidence type="ECO:0000256" key="1">
    <source>
        <dbReference type="SAM" id="MobiDB-lite"/>
    </source>
</evidence>
<accession>A0A2V1E1P4</accession>
<sequence>MCDYTKVQFKCSHLRYIVRAWCTKYQQTHTRCPVNVVAVEYRLDEYCGWHPQKNHFINQPVSDCNKGDCKNSRSSTRRQSTHPHFQL</sequence>
<dbReference type="EMBL" id="KZ805324">
    <property type="protein sequence ID" value="PVI04169.1"/>
    <property type="molecule type" value="Genomic_DNA"/>
</dbReference>
<dbReference type="AlphaFoldDB" id="A0A2V1E1P4"/>
<keyword evidence="3" id="KW-1185">Reference proteome</keyword>
<gene>
    <name evidence="2" type="ORF">DM02DRAFT_519378</name>
</gene>
<feature type="region of interest" description="Disordered" evidence="1">
    <location>
        <begin position="65"/>
        <end position="87"/>
    </location>
</feature>
<proteinExistence type="predicted"/>
<dbReference type="OrthoDB" id="3700495at2759"/>
<reference evidence="2 3" key="1">
    <citation type="journal article" date="2018" name="Sci. Rep.">
        <title>Comparative genomics provides insights into the lifestyle and reveals functional heterogeneity of dark septate endophytic fungi.</title>
        <authorList>
            <person name="Knapp D.G."/>
            <person name="Nemeth J.B."/>
            <person name="Barry K."/>
            <person name="Hainaut M."/>
            <person name="Henrissat B."/>
            <person name="Johnson J."/>
            <person name="Kuo A."/>
            <person name="Lim J.H.P."/>
            <person name="Lipzen A."/>
            <person name="Nolan M."/>
            <person name="Ohm R.A."/>
            <person name="Tamas L."/>
            <person name="Grigoriev I.V."/>
            <person name="Spatafora J.W."/>
            <person name="Nagy L.G."/>
            <person name="Kovacs G.M."/>
        </authorList>
    </citation>
    <scope>NUCLEOTIDE SEQUENCE [LARGE SCALE GENOMIC DNA]</scope>
    <source>
        <strain evidence="2 3">DSE2036</strain>
    </source>
</reference>
<evidence type="ECO:0000313" key="2">
    <source>
        <dbReference type="EMBL" id="PVI04169.1"/>
    </source>
</evidence>